<evidence type="ECO:0000313" key="3">
    <source>
        <dbReference type="EMBL" id="KAK3353389.1"/>
    </source>
</evidence>
<dbReference type="InterPro" id="IPR036869">
    <property type="entry name" value="J_dom_sf"/>
</dbReference>
<gene>
    <name evidence="3" type="ORF">B0T25DRAFT_631888</name>
</gene>
<proteinExistence type="predicted"/>
<accession>A0AAJ0HJ91</accession>
<evidence type="ECO:0000313" key="4">
    <source>
        <dbReference type="Proteomes" id="UP001275084"/>
    </source>
</evidence>
<keyword evidence="4" id="KW-1185">Reference proteome</keyword>
<sequence>MAAPQHVDFYSTLKVRRHASQDEICEVYHDRVAEIGCSEGINTAEINTKLEAIRQAFETLSDPEKRKAHDEVLRDWEWRQLEKRKAGRKHKPPLSTDNPTEQQNTQGYQTYNPPHPENPPQHSTPRQDTPNTTPQHLPPAPPQEPNQYLAQLYHAHQTLYPSNQIHHNDFTRCNSPCLCRSCADVHRQTLTGCIAKAAATASNIGAALKHSQTLETHGLLLREPDTLASSKELCAAQKFCRALFAELLKVWEGIHRVIASLEVVRLAENVVFCPLCSWVTSSEIYGRVEKYRREMEQAIGASRALLEVVHGLAQGRSVDEATDFEGILKALREFREKVEILVDCVAVGPILKATFKKRDASEERSLVCSCGWAWLPSHACRKTANGCLKAGTTRKALWVGAAYRI</sequence>
<dbReference type="Gene3D" id="1.10.287.110">
    <property type="entry name" value="DnaJ domain"/>
    <property type="match status" value="1"/>
</dbReference>
<comment type="caution">
    <text evidence="3">The sequence shown here is derived from an EMBL/GenBank/DDBJ whole genome shotgun (WGS) entry which is preliminary data.</text>
</comment>
<reference evidence="3" key="2">
    <citation type="submission" date="2023-06" db="EMBL/GenBank/DDBJ databases">
        <authorList>
            <consortium name="Lawrence Berkeley National Laboratory"/>
            <person name="Haridas S."/>
            <person name="Hensen N."/>
            <person name="Bonometti L."/>
            <person name="Westerberg I."/>
            <person name="Brannstrom I.O."/>
            <person name="Guillou S."/>
            <person name="Cros-Aarteil S."/>
            <person name="Calhoun S."/>
            <person name="Kuo A."/>
            <person name="Mondo S."/>
            <person name="Pangilinan J."/>
            <person name="Riley R."/>
            <person name="Labutti K."/>
            <person name="Andreopoulos B."/>
            <person name="Lipzen A."/>
            <person name="Chen C."/>
            <person name="Yanf M."/>
            <person name="Daum C."/>
            <person name="Ng V."/>
            <person name="Clum A."/>
            <person name="Steindorff A."/>
            <person name="Ohm R."/>
            <person name="Martin F."/>
            <person name="Silar P."/>
            <person name="Natvig D."/>
            <person name="Lalanne C."/>
            <person name="Gautier V."/>
            <person name="Ament-Velasquez S.L."/>
            <person name="Kruys A."/>
            <person name="Hutchinson M.I."/>
            <person name="Powell A.J."/>
            <person name="Barry K."/>
            <person name="Miller A.N."/>
            <person name="Grigoriev I.V."/>
            <person name="Debuchy R."/>
            <person name="Gladieux P."/>
            <person name="Thoren M.H."/>
            <person name="Johannesson H."/>
        </authorList>
    </citation>
    <scope>NUCLEOTIDE SEQUENCE</scope>
    <source>
        <strain evidence="3">CBS 955.72</strain>
    </source>
</reference>
<feature type="domain" description="J" evidence="2">
    <location>
        <begin position="8"/>
        <end position="73"/>
    </location>
</feature>
<dbReference type="PROSITE" id="PS50076">
    <property type="entry name" value="DNAJ_2"/>
    <property type="match status" value="1"/>
</dbReference>
<feature type="region of interest" description="Disordered" evidence="1">
    <location>
        <begin position="83"/>
        <end position="145"/>
    </location>
</feature>
<dbReference type="PRINTS" id="PR00625">
    <property type="entry name" value="JDOMAIN"/>
</dbReference>
<dbReference type="AlphaFoldDB" id="A0AAJ0HJ91"/>
<dbReference type="Proteomes" id="UP001275084">
    <property type="component" value="Unassembled WGS sequence"/>
</dbReference>
<reference evidence="3" key="1">
    <citation type="journal article" date="2023" name="Mol. Phylogenet. Evol.">
        <title>Genome-scale phylogeny and comparative genomics of the fungal order Sordariales.</title>
        <authorList>
            <person name="Hensen N."/>
            <person name="Bonometti L."/>
            <person name="Westerberg I."/>
            <person name="Brannstrom I.O."/>
            <person name="Guillou S."/>
            <person name="Cros-Aarteil S."/>
            <person name="Calhoun S."/>
            <person name="Haridas S."/>
            <person name="Kuo A."/>
            <person name="Mondo S."/>
            <person name="Pangilinan J."/>
            <person name="Riley R."/>
            <person name="LaButti K."/>
            <person name="Andreopoulos B."/>
            <person name="Lipzen A."/>
            <person name="Chen C."/>
            <person name="Yan M."/>
            <person name="Daum C."/>
            <person name="Ng V."/>
            <person name="Clum A."/>
            <person name="Steindorff A."/>
            <person name="Ohm R.A."/>
            <person name="Martin F."/>
            <person name="Silar P."/>
            <person name="Natvig D.O."/>
            <person name="Lalanne C."/>
            <person name="Gautier V."/>
            <person name="Ament-Velasquez S.L."/>
            <person name="Kruys A."/>
            <person name="Hutchinson M.I."/>
            <person name="Powell A.J."/>
            <person name="Barry K."/>
            <person name="Miller A.N."/>
            <person name="Grigoriev I.V."/>
            <person name="Debuchy R."/>
            <person name="Gladieux P."/>
            <person name="Hiltunen Thoren M."/>
            <person name="Johannesson H."/>
        </authorList>
    </citation>
    <scope>NUCLEOTIDE SEQUENCE</scope>
    <source>
        <strain evidence="3">CBS 955.72</strain>
    </source>
</reference>
<feature type="compositionally biased region" description="Polar residues" evidence="1">
    <location>
        <begin position="120"/>
        <end position="129"/>
    </location>
</feature>
<dbReference type="SUPFAM" id="SSF46565">
    <property type="entry name" value="Chaperone J-domain"/>
    <property type="match status" value="1"/>
</dbReference>
<dbReference type="EMBL" id="JAUIQD010000004">
    <property type="protein sequence ID" value="KAK3353389.1"/>
    <property type="molecule type" value="Genomic_DNA"/>
</dbReference>
<dbReference type="InterPro" id="IPR001623">
    <property type="entry name" value="DnaJ_domain"/>
</dbReference>
<evidence type="ECO:0000256" key="1">
    <source>
        <dbReference type="SAM" id="MobiDB-lite"/>
    </source>
</evidence>
<protein>
    <recommendedName>
        <fullName evidence="2">J domain-containing protein</fullName>
    </recommendedName>
</protein>
<feature type="compositionally biased region" description="Polar residues" evidence="1">
    <location>
        <begin position="95"/>
        <end position="112"/>
    </location>
</feature>
<name>A0AAJ0HJ91_9PEZI</name>
<dbReference type="Pfam" id="PF00226">
    <property type="entry name" value="DnaJ"/>
    <property type="match status" value="1"/>
</dbReference>
<organism evidence="3 4">
    <name type="scientific">Lasiosphaeria hispida</name>
    <dbReference type="NCBI Taxonomy" id="260671"/>
    <lineage>
        <taxon>Eukaryota</taxon>
        <taxon>Fungi</taxon>
        <taxon>Dikarya</taxon>
        <taxon>Ascomycota</taxon>
        <taxon>Pezizomycotina</taxon>
        <taxon>Sordariomycetes</taxon>
        <taxon>Sordariomycetidae</taxon>
        <taxon>Sordariales</taxon>
        <taxon>Lasiosphaeriaceae</taxon>
        <taxon>Lasiosphaeria</taxon>
    </lineage>
</organism>
<evidence type="ECO:0000259" key="2">
    <source>
        <dbReference type="PROSITE" id="PS50076"/>
    </source>
</evidence>